<dbReference type="PIRSF" id="PIRSF500060">
    <property type="entry name" value="UCP500060"/>
    <property type="match status" value="1"/>
</dbReference>
<dbReference type="Pfam" id="PF01645">
    <property type="entry name" value="Glu_synthase"/>
    <property type="match status" value="1"/>
</dbReference>
<dbReference type="PANTHER" id="PTHR43819:SF1">
    <property type="entry name" value="ARCHAEAL-TYPE GLUTAMATE SYNTHASE [NADPH]"/>
    <property type="match status" value="1"/>
</dbReference>
<dbReference type="InterPro" id="IPR027283">
    <property type="entry name" value="YerD"/>
</dbReference>
<keyword evidence="3" id="KW-0472">Membrane</keyword>
<gene>
    <name evidence="5" type="ORF">GTZ99_13370</name>
</gene>
<accession>A0ABW9XG76</accession>
<dbReference type="PIRSF" id="PIRSF006429">
    <property type="entry name" value="GOGAT_lg_2"/>
    <property type="match status" value="1"/>
</dbReference>
<keyword evidence="6" id="KW-1185">Reference proteome</keyword>
<keyword evidence="3" id="KW-0812">Transmembrane</keyword>
<dbReference type="SUPFAM" id="SSF51395">
    <property type="entry name" value="FMN-linked oxidoreductases"/>
    <property type="match status" value="1"/>
</dbReference>
<dbReference type="RefSeq" id="WP_161719681.1">
    <property type="nucleotide sequence ID" value="NZ_JAAAPO010000005.1"/>
</dbReference>
<feature type="domain" description="Glutamate synthase" evidence="4">
    <location>
        <begin position="163"/>
        <end position="484"/>
    </location>
</feature>
<feature type="transmembrane region" description="Helical" evidence="3">
    <location>
        <begin position="41"/>
        <end position="60"/>
    </location>
</feature>
<evidence type="ECO:0000256" key="2">
    <source>
        <dbReference type="PIRNR" id="PIRNR006429"/>
    </source>
</evidence>
<dbReference type="EMBL" id="JAAAPO010000005">
    <property type="protein sequence ID" value="NBC37539.1"/>
    <property type="molecule type" value="Genomic_DNA"/>
</dbReference>
<evidence type="ECO:0000256" key="1">
    <source>
        <dbReference type="ARBA" id="ARBA00009716"/>
    </source>
</evidence>
<name>A0ABW9XG76_9SPHN</name>
<dbReference type="Gene3D" id="3.20.20.70">
    <property type="entry name" value="Aldolase class I"/>
    <property type="match status" value="1"/>
</dbReference>
<dbReference type="Proteomes" id="UP000753724">
    <property type="component" value="Unassembled WGS sequence"/>
</dbReference>
<evidence type="ECO:0000313" key="6">
    <source>
        <dbReference type="Proteomes" id="UP000753724"/>
    </source>
</evidence>
<dbReference type="InterPro" id="IPR024188">
    <property type="entry name" value="GltB"/>
</dbReference>
<comment type="caution">
    <text evidence="5">The sequence shown here is derived from an EMBL/GenBank/DDBJ whole genome shotgun (WGS) entry which is preliminary data.</text>
</comment>
<protein>
    <submittedName>
        <fullName evidence="5">FMN-binding glutamate synthase family protein</fullName>
    </submittedName>
</protein>
<proteinExistence type="inferred from homology"/>
<dbReference type="CDD" id="cd02808">
    <property type="entry name" value="GltS_FMN"/>
    <property type="match status" value="1"/>
</dbReference>
<sequence>MARPGLFAALFSDAALTRNGVLWGSGGLTLATVLAGLHTRQCLWGLVLLLPVLAVCLYDLTQREHALRRNFPGSARMRWFFEWLRPYLHAYIVEGELDGRPFNHDERALIYARAHGTVDAHPFGTDLDVYSGEYEWLAHSMQPNPDAPKDMRVKVGSDQCARPYMASRLNISAMSFGALGANAIAALNLGAKTAGCYHDTGEGAMSPYHLAHGGDVVWQIASGYFGCRDAQGRFDPAMFADHAAADSVRMIEIKLSQGAKPGHGGMLPAAKITPEIAATRGIAMGQDCISPPGHSAFRTPRELVEFAARLRELSGGKPVGLKLCVGLPHELFAIAKAMVETGITLDFIVIDGAEGGTGAAPKELSDRMGMPLREGLILARNALVGAGLKGQVRLAASGKVTSGASIAINAALGADWCNAARAFMFSLGCIQSRQCHTGHCPTGIATQSPARQRALVVEEKAERVARFHRATVHALHEIVVAAGLDSPSDFRPSHLRQRINVAEMRQMDEIYPFVQAGELLNGTGHEQLRRWWEAADPDSFRRRDGDRLAPVR</sequence>
<evidence type="ECO:0000256" key="3">
    <source>
        <dbReference type="SAM" id="Phobius"/>
    </source>
</evidence>
<evidence type="ECO:0000313" key="5">
    <source>
        <dbReference type="EMBL" id="NBC37539.1"/>
    </source>
</evidence>
<comment type="similarity">
    <text evidence="1 2">Belongs to the glutamate synthase family.</text>
</comment>
<organism evidence="5 6">
    <name type="scientific">Novosphingobium ovatum</name>
    <dbReference type="NCBI Taxonomy" id="1908523"/>
    <lineage>
        <taxon>Bacteria</taxon>
        <taxon>Pseudomonadati</taxon>
        <taxon>Pseudomonadota</taxon>
        <taxon>Alphaproteobacteria</taxon>
        <taxon>Sphingomonadales</taxon>
        <taxon>Sphingomonadaceae</taxon>
        <taxon>Novosphingobium</taxon>
    </lineage>
</organism>
<dbReference type="PANTHER" id="PTHR43819">
    <property type="entry name" value="ARCHAEAL-TYPE GLUTAMATE SYNTHASE [NADPH]"/>
    <property type="match status" value="1"/>
</dbReference>
<evidence type="ECO:0000259" key="4">
    <source>
        <dbReference type="Pfam" id="PF01645"/>
    </source>
</evidence>
<dbReference type="InterPro" id="IPR013785">
    <property type="entry name" value="Aldolase_TIM"/>
</dbReference>
<keyword evidence="3" id="KW-1133">Transmembrane helix</keyword>
<dbReference type="InterPro" id="IPR002932">
    <property type="entry name" value="Glu_synthdom"/>
</dbReference>
<reference evidence="6" key="1">
    <citation type="submission" date="2020-01" db="EMBL/GenBank/DDBJ databases">
        <title>Sphingomonas sp. strain CSW-10.</title>
        <authorList>
            <person name="Chen W.-M."/>
        </authorList>
    </citation>
    <scope>NUCLEOTIDE SEQUENCE [LARGE SCALE GENOMIC DNA]</scope>
    <source>
        <strain evidence="6">FSY-8</strain>
    </source>
</reference>